<dbReference type="FunFam" id="3.40.640.10:FF:000035">
    <property type="entry name" value="O-succinylhomoserine sulfhydrylase"/>
    <property type="match status" value="1"/>
</dbReference>
<dbReference type="PANTHER" id="PTHR43797">
    <property type="entry name" value="HOMOCYSTEINE/CYSTEINE SYNTHASE"/>
    <property type="match status" value="1"/>
</dbReference>
<accession>A0ABD5US73</accession>
<dbReference type="SUPFAM" id="SSF53383">
    <property type="entry name" value="PLP-dependent transferases"/>
    <property type="match status" value="1"/>
</dbReference>
<organism evidence="6 7">
    <name type="scientific">Halorubrum trueperi</name>
    <dbReference type="NCBI Taxonomy" id="2004704"/>
    <lineage>
        <taxon>Archaea</taxon>
        <taxon>Methanobacteriati</taxon>
        <taxon>Methanobacteriota</taxon>
        <taxon>Stenosarchaea group</taxon>
        <taxon>Halobacteria</taxon>
        <taxon>Halobacteriales</taxon>
        <taxon>Haloferacaceae</taxon>
        <taxon>Halorubrum</taxon>
    </lineage>
</organism>
<dbReference type="Gene3D" id="3.40.640.10">
    <property type="entry name" value="Type I PLP-dependent aspartate aminotransferase-like (Major domain)"/>
    <property type="match status" value="1"/>
</dbReference>
<keyword evidence="4" id="KW-0663">Pyridoxal phosphate</keyword>
<name>A0ABD5US73_9EURY</name>
<evidence type="ECO:0000313" key="6">
    <source>
        <dbReference type="EMBL" id="MFC6890187.1"/>
    </source>
</evidence>
<dbReference type="Gene3D" id="3.90.1150.10">
    <property type="entry name" value="Aspartate Aminotransferase, domain 1"/>
    <property type="match status" value="1"/>
</dbReference>
<evidence type="ECO:0000313" key="7">
    <source>
        <dbReference type="Proteomes" id="UP001596333"/>
    </source>
</evidence>
<keyword evidence="7" id="KW-1185">Reference proteome</keyword>
<dbReference type="CDD" id="cd00614">
    <property type="entry name" value="CGS_like"/>
    <property type="match status" value="1"/>
</dbReference>
<dbReference type="NCBIfam" id="TIGR01326">
    <property type="entry name" value="OAH_OAS_sulfhy"/>
    <property type="match status" value="1"/>
</dbReference>
<protein>
    <submittedName>
        <fullName evidence="6">O-acetylhomoserine aminocarboxypropyltransferase/cysteine synthase family protein</fullName>
    </submittedName>
</protein>
<evidence type="ECO:0000256" key="3">
    <source>
        <dbReference type="ARBA" id="ARBA00022679"/>
    </source>
</evidence>
<sequence length="432" mass="46184">MTRGFNTRSLHAGGEPDPATGARATPIHQTTSFVFDDADTAAELYALRAEGHVYSRLSNPTVSVLEERLADLSGGSDAVATGSGMAAFDAITTVLASAGDNVVASSEMYGGTAAYLTSIANRRGVETRLVDTLDYDAYETVIDEDTAFVHVETVANPSLVTPDFERLAEIAHDHAVPLVVDNTFASPYLCRPFEHGADIVWESTTKWITGNGTTVGGVVVDGGQFPWDHPDADYDELDGTSPTFPIDFVEQFGDAAFANVVRQRGVRPTGGQQSPFDAWQTIQGLNTLPLRMDRHCENARTVAEFLRDDDRVGWVAYPGCEDHQSHGNAAEYLDGYGGMVTFGVDGGYEAAKALCESVDLTSFLANVGDAKTLVIHPASTTHAQMDETQRRLAGVFPDMLRLSVGIEDPDDVIADLDAGLNAGERAAADAEV</sequence>
<feature type="region of interest" description="Disordered" evidence="5">
    <location>
        <begin position="1"/>
        <end position="24"/>
    </location>
</feature>
<dbReference type="Proteomes" id="UP001596333">
    <property type="component" value="Unassembled WGS sequence"/>
</dbReference>
<dbReference type="AlphaFoldDB" id="A0ABD5US73"/>
<dbReference type="PIRSF" id="PIRSF001434">
    <property type="entry name" value="CGS"/>
    <property type="match status" value="1"/>
</dbReference>
<dbReference type="Pfam" id="PF01053">
    <property type="entry name" value="Cys_Met_Meta_PP"/>
    <property type="match status" value="1"/>
</dbReference>
<keyword evidence="3" id="KW-0808">Transferase</keyword>
<gene>
    <name evidence="6" type="ORF">ACFQEY_14375</name>
</gene>
<dbReference type="InterPro" id="IPR015424">
    <property type="entry name" value="PyrdxlP-dep_Trfase"/>
</dbReference>
<evidence type="ECO:0000256" key="4">
    <source>
        <dbReference type="ARBA" id="ARBA00022898"/>
    </source>
</evidence>
<dbReference type="GO" id="GO:0016740">
    <property type="term" value="F:transferase activity"/>
    <property type="evidence" value="ECO:0007669"/>
    <property type="project" value="UniProtKB-KW"/>
</dbReference>
<evidence type="ECO:0000256" key="5">
    <source>
        <dbReference type="SAM" id="MobiDB-lite"/>
    </source>
</evidence>
<dbReference type="GO" id="GO:1901605">
    <property type="term" value="P:alpha-amino acid metabolic process"/>
    <property type="evidence" value="ECO:0007669"/>
    <property type="project" value="UniProtKB-ARBA"/>
</dbReference>
<evidence type="ECO:0000256" key="2">
    <source>
        <dbReference type="ARBA" id="ARBA00009077"/>
    </source>
</evidence>
<dbReference type="GO" id="GO:0000096">
    <property type="term" value="P:sulfur amino acid metabolic process"/>
    <property type="evidence" value="ECO:0007669"/>
    <property type="project" value="UniProtKB-ARBA"/>
</dbReference>
<evidence type="ECO:0000256" key="1">
    <source>
        <dbReference type="ARBA" id="ARBA00001933"/>
    </source>
</evidence>
<comment type="similarity">
    <text evidence="2">Belongs to the trans-sulfuration enzymes family.</text>
</comment>
<dbReference type="InterPro" id="IPR015422">
    <property type="entry name" value="PyrdxlP-dep_Trfase_small"/>
</dbReference>
<dbReference type="PANTHER" id="PTHR43797:SF2">
    <property type="entry name" value="HOMOCYSTEINE_CYSTEINE SYNTHASE"/>
    <property type="match status" value="1"/>
</dbReference>
<dbReference type="InterPro" id="IPR006235">
    <property type="entry name" value="OAc-hSer/O-AcSer_sulfhydrylase"/>
</dbReference>
<dbReference type="RefSeq" id="WP_379769808.1">
    <property type="nucleotide sequence ID" value="NZ_JBHSXI010000016.1"/>
</dbReference>
<proteinExistence type="inferred from homology"/>
<dbReference type="InterPro" id="IPR000277">
    <property type="entry name" value="Cys/Met-Metab_PyrdxlP-dep_enz"/>
</dbReference>
<dbReference type="EMBL" id="JBHSXI010000016">
    <property type="protein sequence ID" value="MFC6890187.1"/>
    <property type="molecule type" value="Genomic_DNA"/>
</dbReference>
<comment type="cofactor">
    <cofactor evidence="1">
        <name>pyridoxal 5'-phosphate</name>
        <dbReference type="ChEBI" id="CHEBI:597326"/>
    </cofactor>
</comment>
<reference evidence="6 7" key="1">
    <citation type="journal article" date="2019" name="Int. J. Syst. Evol. Microbiol.">
        <title>The Global Catalogue of Microorganisms (GCM) 10K type strain sequencing project: providing services to taxonomists for standard genome sequencing and annotation.</title>
        <authorList>
            <consortium name="The Broad Institute Genomics Platform"/>
            <consortium name="The Broad Institute Genome Sequencing Center for Infectious Disease"/>
            <person name="Wu L."/>
            <person name="Ma J."/>
        </authorList>
    </citation>
    <scope>NUCLEOTIDE SEQUENCE [LARGE SCALE GENOMIC DNA]</scope>
    <source>
        <strain evidence="6 7">Y73</strain>
    </source>
</reference>
<dbReference type="InterPro" id="IPR015421">
    <property type="entry name" value="PyrdxlP-dep_Trfase_major"/>
</dbReference>
<comment type="caution">
    <text evidence="6">The sequence shown here is derived from an EMBL/GenBank/DDBJ whole genome shotgun (WGS) entry which is preliminary data.</text>
</comment>